<dbReference type="EMBL" id="JAUIZM010000001">
    <property type="protein sequence ID" value="KAK1404415.1"/>
    <property type="molecule type" value="Genomic_DNA"/>
</dbReference>
<sequence length="135" mass="15273">MAFEGCSSPTGARLMSALIVERNNCVRYHHTILFKNRGFDTYVVTTGEEAIDLIYSGKKFDVIVMGMTLPMMNSVQATRKLRIMGVDKMIIGTEVKGYLTYDNNNCYEVGLDRIYELPLTREIVASLHNELMGHN</sequence>
<evidence type="ECO:0000313" key="4">
    <source>
        <dbReference type="Proteomes" id="UP001237642"/>
    </source>
</evidence>
<dbReference type="SUPFAM" id="SSF52172">
    <property type="entry name" value="CheY-like"/>
    <property type="match status" value="1"/>
</dbReference>
<organism evidence="3 4">
    <name type="scientific">Heracleum sosnowskyi</name>
    <dbReference type="NCBI Taxonomy" id="360622"/>
    <lineage>
        <taxon>Eukaryota</taxon>
        <taxon>Viridiplantae</taxon>
        <taxon>Streptophyta</taxon>
        <taxon>Embryophyta</taxon>
        <taxon>Tracheophyta</taxon>
        <taxon>Spermatophyta</taxon>
        <taxon>Magnoliopsida</taxon>
        <taxon>eudicotyledons</taxon>
        <taxon>Gunneridae</taxon>
        <taxon>Pentapetalae</taxon>
        <taxon>asterids</taxon>
        <taxon>campanulids</taxon>
        <taxon>Apiales</taxon>
        <taxon>Apiaceae</taxon>
        <taxon>Apioideae</taxon>
        <taxon>apioid superclade</taxon>
        <taxon>Tordylieae</taxon>
        <taxon>Tordyliinae</taxon>
        <taxon>Heracleum</taxon>
    </lineage>
</organism>
<evidence type="ECO:0000256" key="1">
    <source>
        <dbReference type="PROSITE-ProRule" id="PRU00169"/>
    </source>
</evidence>
<dbReference type="PANTHER" id="PTHR43228">
    <property type="entry name" value="TWO-COMPONENT RESPONSE REGULATOR"/>
    <property type="match status" value="1"/>
</dbReference>
<dbReference type="InterPro" id="IPR001789">
    <property type="entry name" value="Sig_transdc_resp-reg_receiver"/>
</dbReference>
<dbReference type="PROSITE" id="PS50110">
    <property type="entry name" value="RESPONSE_REGULATORY"/>
    <property type="match status" value="1"/>
</dbReference>
<evidence type="ECO:0000259" key="2">
    <source>
        <dbReference type="PROSITE" id="PS50110"/>
    </source>
</evidence>
<proteinExistence type="predicted"/>
<reference evidence="3" key="1">
    <citation type="submission" date="2023-02" db="EMBL/GenBank/DDBJ databases">
        <title>Genome of toxic invasive species Heracleum sosnowskyi carries increased number of genes despite the absence of recent whole-genome duplications.</title>
        <authorList>
            <person name="Schelkunov M."/>
            <person name="Shtratnikova V."/>
            <person name="Makarenko M."/>
            <person name="Klepikova A."/>
            <person name="Omelchenko D."/>
            <person name="Novikova G."/>
            <person name="Obukhova E."/>
            <person name="Bogdanov V."/>
            <person name="Penin A."/>
            <person name="Logacheva M."/>
        </authorList>
    </citation>
    <scope>NUCLEOTIDE SEQUENCE</scope>
    <source>
        <strain evidence="3">Hsosn_3</strain>
        <tissue evidence="3">Leaf</tissue>
    </source>
</reference>
<dbReference type="PANTHER" id="PTHR43228:SF1">
    <property type="entry name" value="TWO-COMPONENT RESPONSE REGULATOR ARR22"/>
    <property type="match status" value="1"/>
</dbReference>
<name>A0AAD8N7A8_9APIA</name>
<evidence type="ECO:0000313" key="3">
    <source>
        <dbReference type="EMBL" id="KAK1404415.1"/>
    </source>
</evidence>
<protein>
    <recommendedName>
        <fullName evidence="2">Response regulatory domain-containing protein</fullName>
    </recommendedName>
</protein>
<keyword evidence="4" id="KW-1185">Reference proteome</keyword>
<comment type="caution">
    <text evidence="3">The sequence shown here is derived from an EMBL/GenBank/DDBJ whole genome shotgun (WGS) entry which is preliminary data.</text>
</comment>
<reference evidence="3" key="2">
    <citation type="submission" date="2023-05" db="EMBL/GenBank/DDBJ databases">
        <authorList>
            <person name="Schelkunov M.I."/>
        </authorList>
    </citation>
    <scope>NUCLEOTIDE SEQUENCE</scope>
    <source>
        <strain evidence="3">Hsosn_3</strain>
        <tissue evidence="3">Leaf</tissue>
    </source>
</reference>
<dbReference type="InterPro" id="IPR011006">
    <property type="entry name" value="CheY-like_superfamily"/>
</dbReference>
<dbReference type="AlphaFoldDB" id="A0AAD8N7A8"/>
<gene>
    <name evidence="3" type="ORF">POM88_004020</name>
</gene>
<dbReference type="Gene3D" id="3.40.50.2300">
    <property type="match status" value="1"/>
</dbReference>
<dbReference type="Proteomes" id="UP001237642">
    <property type="component" value="Unassembled WGS sequence"/>
</dbReference>
<accession>A0AAD8N7A8</accession>
<dbReference type="InterPro" id="IPR052048">
    <property type="entry name" value="ST_Response_Regulator"/>
</dbReference>
<dbReference type="CDD" id="cd00156">
    <property type="entry name" value="REC"/>
    <property type="match status" value="1"/>
</dbReference>
<comment type="caution">
    <text evidence="1">Lacks conserved residue(s) required for the propagation of feature annotation.</text>
</comment>
<feature type="domain" description="Response regulatory" evidence="2">
    <location>
        <begin position="16"/>
        <end position="135"/>
    </location>
</feature>
<dbReference type="GO" id="GO:0000160">
    <property type="term" value="P:phosphorelay signal transduction system"/>
    <property type="evidence" value="ECO:0007669"/>
    <property type="project" value="InterPro"/>
</dbReference>